<name>A0A3M7PPQ1_BRAPC</name>
<protein>
    <submittedName>
        <fullName evidence="1">Uncharacterized protein</fullName>
    </submittedName>
</protein>
<proteinExistence type="predicted"/>
<reference evidence="1 2" key="1">
    <citation type="journal article" date="2018" name="Sci. Rep.">
        <title>Genomic signatures of local adaptation to the degree of environmental predictability in rotifers.</title>
        <authorList>
            <person name="Franch-Gras L."/>
            <person name="Hahn C."/>
            <person name="Garcia-Roger E.M."/>
            <person name="Carmona M.J."/>
            <person name="Serra M."/>
            <person name="Gomez A."/>
        </authorList>
    </citation>
    <scope>NUCLEOTIDE SEQUENCE [LARGE SCALE GENOMIC DNA]</scope>
    <source>
        <strain evidence="1">HYR1</strain>
    </source>
</reference>
<comment type="caution">
    <text evidence="1">The sequence shown here is derived from an EMBL/GenBank/DDBJ whole genome shotgun (WGS) entry which is preliminary data.</text>
</comment>
<organism evidence="1 2">
    <name type="scientific">Brachionus plicatilis</name>
    <name type="common">Marine rotifer</name>
    <name type="synonym">Brachionus muelleri</name>
    <dbReference type="NCBI Taxonomy" id="10195"/>
    <lineage>
        <taxon>Eukaryota</taxon>
        <taxon>Metazoa</taxon>
        <taxon>Spiralia</taxon>
        <taxon>Gnathifera</taxon>
        <taxon>Rotifera</taxon>
        <taxon>Eurotatoria</taxon>
        <taxon>Monogononta</taxon>
        <taxon>Pseudotrocha</taxon>
        <taxon>Ploima</taxon>
        <taxon>Brachionidae</taxon>
        <taxon>Brachionus</taxon>
    </lineage>
</organism>
<evidence type="ECO:0000313" key="2">
    <source>
        <dbReference type="Proteomes" id="UP000276133"/>
    </source>
</evidence>
<dbReference type="Proteomes" id="UP000276133">
    <property type="component" value="Unassembled WGS sequence"/>
</dbReference>
<gene>
    <name evidence="1" type="ORF">BpHYR1_042531</name>
</gene>
<keyword evidence="2" id="KW-1185">Reference proteome</keyword>
<dbReference type="AlphaFoldDB" id="A0A3M7PPQ1"/>
<accession>A0A3M7PPQ1</accession>
<evidence type="ECO:0000313" key="1">
    <source>
        <dbReference type="EMBL" id="RNA01127.1"/>
    </source>
</evidence>
<dbReference type="EMBL" id="REGN01009457">
    <property type="protein sequence ID" value="RNA01127.1"/>
    <property type="molecule type" value="Genomic_DNA"/>
</dbReference>
<sequence>MKNLYFDLLILISNFNLPIILMFTKQPSITDLTFNSAPFRTQGCSRNFETCCLSYCHII</sequence>